<feature type="compositionally biased region" description="Gly residues" evidence="1">
    <location>
        <begin position="406"/>
        <end position="421"/>
    </location>
</feature>
<dbReference type="KEGG" id="upl:DSM104440_03660"/>
<proteinExistence type="predicted"/>
<evidence type="ECO:0000313" key="4">
    <source>
        <dbReference type="Proteomes" id="UP000503096"/>
    </source>
</evidence>
<feature type="compositionally biased region" description="Gly residues" evidence="1">
    <location>
        <begin position="361"/>
        <end position="377"/>
    </location>
</feature>
<protein>
    <recommendedName>
        <fullName evidence="5">DUF3300 domain-containing protein</fullName>
    </recommendedName>
</protein>
<dbReference type="InParanoid" id="A0A6M4HDY8"/>
<feature type="compositionally biased region" description="Low complexity" evidence="1">
    <location>
        <begin position="378"/>
        <end position="388"/>
    </location>
</feature>
<feature type="region of interest" description="Disordered" evidence="1">
    <location>
        <begin position="264"/>
        <end position="421"/>
    </location>
</feature>
<accession>A0A6M4HDY8</accession>
<feature type="compositionally biased region" description="Low complexity" evidence="1">
    <location>
        <begin position="395"/>
        <end position="405"/>
    </location>
</feature>
<dbReference type="AlphaFoldDB" id="A0A6M4HDY8"/>
<evidence type="ECO:0000313" key="3">
    <source>
        <dbReference type="EMBL" id="QJR16824.1"/>
    </source>
</evidence>
<reference evidence="3 4" key="1">
    <citation type="submission" date="2020-04" db="EMBL/GenBank/DDBJ databases">
        <title>Usitatibacter rugosus gen. nov., sp. nov. and Usitatibacter palustris sp. nov., novel members of Usitatibacteraceae fam. nov. within the order Nitrosomonadales isolated from soil.</title>
        <authorList>
            <person name="Huber K.J."/>
            <person name="Neumann-Schaal M."/>
            <person name="Geppert A."/>
            <person name="Luckner M."/>
            <person name="Wanner G."/>
            <person name="Overmann J."/>
        </authorList>
    </citation>
    <scope>NUCLEOTIDE SEQUENCE [LARGE SCALE GENOMIC DNA]</scope>
    <source>
        <strain evidence="3 4">Swamp67</strain>
    </source>
</reference>
<keyword evidence="2" id="KW-0732">Signal</keyword>
<dbReference type="RefSeq" id="WP_212758137.1">
    <property type="nucleotide sequence ID" value="NZ_CP053073.1"/>
</dbReference>
<organism evidence="3 4">
    <name type="scientific">Usitatibacter palustris</name>
    <dbReference type="NCBI Taxonomy" id="2732487"/>
    <lineage>
        <taxon>Bacteria</taxon>
        <taxon>Pseudomonadati</taxon>
        <taxon>Pseudomonadota</taxon>
        <taxon>Betaproteobacteria</taxon>
        <taxon>Nitrosomonadales</taxon>
        <taxon>Usitatibacteraceae</taxon>
        <taxon>Usitatibacter</taxon>
    </lineage>
</organism>
<keyword evidence="4" id="KW-1185">Reference proteome</keyword>
<sequence>MRATRTRNPLAVALMLAFMPALAQQPAPTTPPATTAAAAPAATKPFSQQDLDTILAPIALYPDPLLAQIFMASTYPLQVVEAARWQKANPTLKDKALEDALVKQTWDPAVKSLTTVPQVLTQMNEKIDWTQKLGDAFLADQKAVMQTVQSLRKKASDAGNLKSTDQQKVTTANEGGATIIKVEPTKPEVVYVPTYNPATIYGTWWYPAYPPYYMYPPGYVYAPGLAFATGVVVGAAIWGNCNWGGNDININTNNYNNFNKTNISNTNNKFQHNAENRKGVPYKDQGTAQKYNRGGDQKAAQSREQFRGRAEQGRSEMGSMDRSQLGGGAGDRSGSGNFGGGDRGGAAASANTRDMGSRGSASGGGSGSRDFGGGGGSASSRGSHSGFSNSGGGASTRAASSRGSASRGGGGGGGRGGGGRR</sequence>
<dbReference type="FunCoup" id="A0A6M4HDY8">
    <property type="interactions" value="43"/>
</dbReference>
<feature type="signal peptide" evidence="2">
    <location>
        <begin position="1"/>
        <end position="23"/>
    </location>
</feature>
<dbReference type="EMBL" id="CP053073">
    <property type="protein sequence ID" value="QJR16824.1"/>
    <property type="molecule type" value="Genomic_DNA"/>
</dbReference>
<dbReference type="Pfam" id="PF11737">
    <property type="entry name" value="DUF3300"/>
    <property type="match status" value="1"/>
</dbReference>
<dbReference type="InterPro" id="IPR021728">
    <property type="entry name" value="DUF3300"/>
</dbReference>
<dbReference type="PANTHER" id="PTHR40269">
    <property type="entry name" value="OUTER MEMBRANE PROTEIN-RELATED"/>
    <property type="match status" value="1"/>
</dbReference>
<feature type="compositionally biased region" description="Basic and acidic residues" evidence="1">
    <location>
        <begin position="304"/>
        <end position="314"/>
    </location>
</feature>
<dbReference type="Proteomes" id="UP000503096">
    <property type="component" value="Chromosome"/>
</dbReference>
<name>A0A6M4HDY8_9PROT</name>
<evidence type="ECO:0000256" key="2">
    <source>
        <dbReference type="SAM" id="SignalP"/>
    </source>
</evidence>
<dbReference type="PANTHER" id="PTHR40269:SF1">
    <property type="entry name" value="OUTER MEMBRANE PROTEIN"/>
    <property type="match status" value="1"/>
</dbReference>
<feature type="chain" id="PRO_5026988339" description="DUF3300 domain-containing protein" evidence="2">
    <location>
        <begin position="24"/>
        <end position="421"/>
    </location>
</feature>
<evidence type="ECO:0008006" key="5">
    <source>
        <dbReference type="Google" id="ProtNLM"/>
    </source>
</evidence>
<evidence type="ECO:0000256" key="1">
    <source>
        <dbReference type="SAM" id="MobiDB-lite"/>
    </source>
</evidence>
<gene>
    <name evidence="3" type="ORF">DSM104440_03660</name>
</gene>
<feature type="compositionally biased region" description="Gly residues" evidence="1">
    <location>
        <begin position="325"/>
        <end position="344"/>
    </location>
</feature>